<evidence type="ECO:0000259" key="3">
    <source>
        <dbReference type="Pfam" id="PF07985"/>
    </source>
</evidence>
<dbReference type="PANTHER" id="PTHR42080:SF1">
    <property type="entry name" value="SRR1-LIKE DOMAIN-CONTAINING PROTEIN"/>
    <property type="match status" value="1"/>
</dbReference>
<proteinExistence type="predicted"/>
<comment type="caution">
    <text evidence="4">The sequence shown here is derived from an EMBL/GenBank/DDBJ whole genome shotgun (WGS) entry which is preliminary data.</text>
</comment>
<gene>
    <name evidence="4" type="ORF">FOXB_02760</name>
</gene>
<feature type="region of interest" description="Disordered" evidence="2">
    <location>
        <begin position="1"/>
        <end position="52"/>
    </location>
</feature>
<dbReference type="InterPro" id="IPR012942">
    <property type="entry name" value="SRR1-like"/>
</dbReference>
<feature type="compositionally biased region" description="Polar residues" evidence="2">
    <location>
        <begin position="1"/>
        <end position="10"/>
    </location>
</feature>
<dbReference type="PaxDb" id="5507-FOXG_15661P0"/>
<feature type="compositionally biased region" description="Basic and acidic residues" evidence="2">
    <location>
        <begin position="41"/>
        <end position="50"/>
    </location>
</feature>
<organism evidence="4">
    <name type="scientific">Fusarium oxysporum (strain Fo5176)</name>
    <name type="common">Fusarium vascular wilt</name>
    <dbReference type="NCBI Taxonomy" id="660025"/>
    <lineage>
        <taxon>Eukaryota</taxon>
        <taxon>Fungi</taxon>
        <taxon>Dikarya</taxon>
        <taxon>Ascomycota</taxon>
        <taxon>Pezizomycotina</taxon>
        <taxon>Sordariomycetes</taxon>
        <taxon>Hypocreomycetidae</taxon>
        <taxon>Hypocreales</taxon>
        <taxon>Nectriaceae</taxon>
        <taxon>Fusarium</taxon>
        <taxon>Fusarium oxysporum species complex</taxon>
    </lineage>
</organism>
<feature type="coiled-coil region" evidence="1">
    <location>
        <begin position="498"/>
        <end position="539"/>
    </location>
</feature>
<evidence type="ECO:0000256" key="2">
    <source>
        <dbReference type="SAM" id="MobiDB-lite"/>
    </source>
</evidence>
<dbReference type="PANTHER" id="PTHR42080">
    <property type="entry name" value="SRR1 DOMAIN-CONTAINING PROTEIN"/>
    <property type="match status" value="1"/>
</dbReference>
<dbReference type="AlphaFoldDB" id="F9F8N5"/>
<sequence length="601" mass="67387">MSSSQDSSDWTRVVRKGRKNRRNNTESHSSRHAKPQTEGLRSPEDLEKDYRQHRKRWEEEAYSCPRLRELVTAKASHLTEIDKAVHLGVGTFDPNDGLNLDGKRSTFAQLAAFEIMVEELEKITSGKIGTFFQDPAFNASDKKFLENIGHTVLDDPKGTQMVDEKTLFFGVHLYRPVYNDALKGELPALFVGTGWEDWGDIFADEHIENVERMHKAYERCDFPQERLDCAFSTTSIYWKPKSEEEGEAKGKGIVIQEVEIENGEEKKESDEEEELFSSSSTPTQTFFLTKAIILKINISNLTTTNIVAHLHFEDLELSTQSTIEAQVITMASSSPEAKPDRAAREAEYQALWQVCDRATRKHEYIYADDRLKRSLLEDACDSIMLKRQKVGKAPCGTDISAMVSLHLQREVTGRLLATARMGVPTPSPNPMPYMSSGPAFNAPQDAYPANPSTFNGNPGPYNGNVAAYNVTQAPLHAIPQPQARVSPPDFDFSIPNSTEELREDMDKVINTLREYARRIAALENKLDKFTQERDMWKAGTIGMMNADMSKAASVPPGMFHCPVEGIEGLSAVAYSHPRPLTPRSQTQGRDEEGEGTYQPGN</sequence>
<feature type="compositionally biased region" description="Basic residues" evidence="2">
    <location>
        <begin position="13"/>
        <end position="22"/>
    </location>
</feature>
<dbReference type="Pfam" id="PF07985">
    <property type="entry name" value="SRR1"/>
    <property type="match status" value="1"/>
</dbReference>
<accession>F9F8N5</accession>
<reference evidence="4" key="1">
    <citation type="journal article" date="2012" name="Mol. Plant Microbe Interact.">
        <title>A highly conserved effector in Fusarium oxysporum is required for full virulence on Arabidopsis.</title>
        <authorList>
            <person name="Thatcher L.F."/>
            <person name="Gardiner D.M."/>
            <person name="Kazan K."/>
            <person name="Manners J."/>
        </authorList>
    </citation>
    <scope>NUCLEOTIDE SEQUENCE [LARGE SCALE GENOMIC DNA]</scope>
    <source>
        <strain evidence="4">Fo5176</strain>
    </source>
</reference>
<name>F9F8N5_FUSOF</name>
<feature type="region of interest" description="Disordered" evidence="2">
    <location>
        <begin position="574"/>
        <end position="601"/>
    </location>
</feature>
<evidence type="ECO:0000256" key="1">
    <source>
        <dbReference type="SAM" id="Coils"/>
    </source>
</evidence>
<dbReference type="EMBL" id="AFQF01000897">
    <property type="protein sequence ID" value="EGU86751.1"/>
    <property type="molecule type" value="Genomic_DNA"/>
</dbReference>
<keyword evidence="1" id="KW-0175">Coiled coil</keyword>
<protein>
    <recommendedName>
        <fullName evidence="3">SRR1-like domain-containing protein</fullName>
    </recommendedName>
</protein>
<dbReference type="OrthoDB" id="5135153at2759"/>
<evidence type="ECO:0000313" key="4">
    <source>
        <dbReference type="EMBL" id="EGU86751.1"/>
    </source>
</evidence>
<feature type="domain" description="SRR1-like" evidence="3">
    <location>
        <begin position="68"/>
        <end position="238"/>
    </location>
</feature>